<dbReference type="EMBL" id="ML976984">
    <property type="protein sequence ID" value="KAF1959930.1"/>
    <property type="molecule type" value="Genomic_DNA"/>
</dbReference>
<gene>
    <name evidence="2" type="ORF">CC80DRAFT_545356</name>
</gene>
<reference evidence="2" key="1">
    <citation type="journal article" date="2020" name="Stud. Mycol.">
        <title>101 Dothideomycetes genomes: a test case for predicting lifestyles and emergence of pathogens.</title>
        <authorList>
            <person name="Haridas S."/>
            <person name="Albert R."/>
            <person name="Binder M."/>
            <person name="Bloem J."/>
            <person name="Labutti K."/>
            <person name="Salamov A."/>
            <person name="Andreopoulos B."/>
            <person name="Baker S."/>
            <person name="Barry K."/>
            <person name="Bills G."/>
            <person name="Bluhm B."/>
            <person name="Cannon C."/>
            <person name="Castanera R."/>
            <person name="Culley D."/>
            <person name="Daum C."/>
            <person name="Ezra D."/>
            <person name="Gonzalez J."/>
            <person name="Henrissat B."/>
            <person name="Kuo A."/>
            <person name="Liang C."/>
            <person name="Lipzen A."/>
            <person name="Lutzoni F."/>
            <person name="Magnuson J."/>
            <person name="Mondo S."/>
            <person name="Nolan M."/>
            <person name="Ohm R."/>
            <person name="Pangilinan J."/>
            <person name="Park H.-J."/>
            <person name="Ramirez L."/>
            <person name="Alfaro M."/>
            <person name="Sun H."/>
            <person name="Tritt A."/>
            <person name="Yoshinaga Y."/>
            <person name="Zwiers L.-H."/>
            <person name="Turgeon B."/>
            <person name="Goodwin S."/>
            <person name="Spatafora J."/>
            <person name="Crous P."/>
            <person name="Grigoriev I."/>
        </authorList>
    </citation>
    <scope>NUCLEOTIDE SEQUENCE</scope>
    <source>
        <strain evidence="2">CBS 675.92</strain>
    </source>
</reference>
<sequence length="151" mass="16465">MASRLRVEIWDASVVVSKAREASTSGLAFTRGTRLTTRKPALERTNGPLDLLYRTVGLISPQCHSDHTALCSVRAADCYREILPVAIAPNVGAPIGRESLIPGLILSPTLREDEKTDEEEQKDGGAQDRPQTPGRQKARRWCGLASLASSW</sequence>
<protein>
    <submittedName>
        <fullName evidence="2">Uncharacterized protein</fullName>
    </submittedName>
</protein>
<proteinExistence type="predicted"/>
<organism evidence="2 3">
    <name type="scientific">Byssothecium circinans</name>
    <dbReference type="NCBI Taxonomy" id="147558"/>
    <lineage>
        <taxon>Eukaryota</taxon>
        <taxon>Fungi</taxon>
        <taxon>Dikarya</taxon>
        <taxon>Ascomycota</taxon>
        <taxon>Pezizomycotina</taxon>
        <taxon>Dothideomycetes</taxon>
        <taxon>Pleosporomycetidae</taxon>
        <taxon>Pleosporales</taxon>
        <taxon>Massarineae</taxon>
        <taxon>Massarinaceae</taxon>
        <taxon>Byssothecium</taxon>
    </lineage>
</organism>
<name>A0A6A5U6H8_9PLEO</name>
<evidence type="ECO:0000313" key="2">
    <source>
        <dbReference type="EMBL" id="KAF1959930.1"/>
    </source>
</evidence>
<dbReference type="Proteomes" id="UP000800035">
    <property type="component" value="Unassembled WGS sequence"/>
</dbReference>
<evidence type="ECO:0000313" key="3">
    <source>
        <dbReference type="Proteomes" id="UP000800035"/>
    </source>
</evidence>
<keyword evidence="3" id="KW-1185">Reference proteome</keyword>
<evidence type="ECO:0000256" key="1">
    <source>
        <dbReference type="SAM" id="MobiDB-lite"/>
    </source>
</evidence>
<feature type="region of interest" description="Disordered" evidence="1">
    <location>
        <begin position="106"/>
        <end position="151"/>
    </location>
</feature>
<dbReference type="AlphaFoldDB" id="A0A6A5U6H8"/>
<accession>A0A6A5U6H8</accession>